<feature type="compositionally biased region" description="Gly residues" evidence="1">
    <location>
        <begin position="98"/>
        <end position="116"/>
    </location>
</feature>
<dbReference type="InterPro" id="IPR029063">
    <property type="entry name" value="SAM-dependent_MTases_sf"/>
</dbReference>
<evidence type="ECO:0000313" key="4">
    <source>
        <dbReference type="EMBL" id="GAA4412684.1"/>
    </source>
</evidence>
<comment type="caution">
    <text evidence="4">The sequence shown here is derived from an EMBL/GenBank/DDBJ whole genome shotgun (WGS) entry which is preliminary data.</text>
</comment>
<dbReference type="PANTHER" id="PTHR42912">
    <property type="entry name" value="METHYLTRANSFERASE"/>
    <property type="match status" value="1"/>
</dbReference>
<proteinExistence type="predicted"/>
<evidence type="ECO:0000259" key="3">
    <source>
        <dbReference type="Pfam" id="PF13649"/>
    </source>
</evidence>
<dbReference type="Proteomes" id="UP001500945">
    <property type="component" value="Unassembled WGS sequence"/>
</dbReference>
<feature type="region of interest" description="Disordered" evidence="1">
    <location>
        <begin position="81"/>
        <end position="121"/>
    </location>
</feature>
<sequence>MIRSPNIWDNPDVYELENLASDRAGVIDATIEALHPLAGSTVVDLGCGSGFHLPRFAARGARVVGVEPHLPLVERARARLAQARPAQARRAGARPAGTGDGGPTGAADGGPTGAADGGPTASVVAGDAEAIPLRDDAVDVVHARWAYFFGAGCEPGLAELARVLRPGGTACLVDNDATRSTFGGWFRRAYPAYDPVAVQRFWDRQGFTTEHLTIHWTFDRREDLEAVTRIELPPAVASEVLDAHAGLTVDYAVALRWRRF</sequence>
<feature type="domain" description="Methyltransferase type 11" evidence="2">
    <location>
        <begin position="121"/>
        <end position="171"/>
    </location>
</feature>
<organism evidence="4 5">
    <name type="scientific">Fodinibacter luteus</name>
    <dbReference type="NCBI Taxonomy" id="552064"/>
    <lineage>
        <taxon>Bacteria</taxon>
        <taxon>Bacillati</taxon>
        <taxon>Actinomycetota</taxon>
        <taxon>Actinomycetes</taxon>
        <taxon>Micrococcales</taxon>
        <taxon>Intrasporangiaceae</taxon>
        <taxon>Fodinibacter (ex Wang et al. 2009)</taxon>
    </lineage>
</organism>
<accession>A0ABP8KPL1</accession>
<dbReference type="RefSeq" id="WP_345208318.1">
    <property type="nucleotide sequence ID" value="NZ_BAABGM010000025.1"/>
</dbReference>
<name>A0ABP8KPL1_9MICO</name>
<feature type="compositionally biased region" description="Low complexity" evidence="1">
    <location>
        <begin position="81"/>
        <end position="97"/>
    </location>
</feature>
<dbReference type="SUPFAM" id="SSF53335">
    <property type="entry name" value="S-adenosyl-L-methionine-dependent methyltransferases"/>
    <property type="match status" value="1"/>
</dbReference>
<keyword evidence="5" id="KW-1185">Reference proteome</keyword>
<dbReference type="GO" id="GO:0032259">
    <property type="term" value="P:methylation"/>
    <property type="evidence" value="ECO:0007669"/>
    <property type="project" value="UniProtKB-KW"/>
</dbReference>
<dbReference type="Pfam" id="PF13649">
    <property type="entry name" value="Methyltransf_25"/>
    <property type="match status" value="1"/>
</dbReference>
<feature type="domain" description="Methyltransferase" evidence="3">
    <location>
        <begin position="42"/>
        <end position="85"/>
    </location>
</feature>
<keyword evidence="4" id="KW-0489">Methyltransferase</keyword>
<dbReference type="PANTHER" id="PTHR42912:SF95">
    <property type="entry name" value="METHYLTRANSFERASE TYPE 11 DOMAIN-CONTAINING PROTEIN"/>
    <property type="match status" value="1"/>
</dbReference>
<dbReference type="InterPro" id="IPR041698">
    <property type="entry name" value="Methyltransf_25"/>
</dbReference>
<dbReference type="InterPro" id="IPR050508">
    <property type="entry name" value="Methyltransf_Superfamily"/>
</dbReference>
<gene>
    <name evidence="4" type="ORF">GCM10023168_34740</name>
</gene>
<dbReference type="EMBL" id="BAABGM010000025">
    <property type="protein sequence ID" value="GAA4412684.1"/>
    <property type="molecule type" value="Genomic_DNA"/>
</dbReference>
<dbReference type="Pfam" id="PF08241">
    <property type="entry name" value="Methyltransf_11"/>
    <property type="match status" value="1"/>
</dbReference>
<dbReference type="InterPro" id="IPR013216">
    <property type="entry name" value="Methyltransf_11"/>
</dbReference>
<dbReference type="CDD" id="cd02440">
    <property type="entry name" value="AdoMet_MTases"/>
    <property type="match status" value="1"/>
</dbReference>
<dbReference type="Gene3D" id="3.40.50.150">
    <property type="entry name" value="Vaccinia Virus protein VP39"/>
    <property type="match status" value="1"/>
</dbReference>
<reference evidence="5" key="1">
    <citation type="journal article" date="2019" name="Int. J. Syst. Evol. Microbiol.">
        <title>The Global Catalogue of Microorganisms (GCM) 10K type strain sequencing project: providing services to taxonomists for standard genome sequencing and annotation.</title>
        <authorList>
            <consortium name="The Broad Institute Genomics Platform"/>
            <consortium name="The Broad Institute Genome Sequencing Center for Infectious Disease"/>
            <person name="Wu L."/>
            <person name="Ma J."/>
        </authorList>
    </citation>
    <scope>NUCLEOTIDE SEQUENCE [LARGE SCALE GENOMIC DNA]</scope>
    <source>
        <strain evidence="5">JCM 17809</strain>
    </source>
</reference>
<evidence type="ECO:0000259" key="2">
    <source>
        <dbReference type="Pfam" id="PF08241"/>
    </source>
</evidence>
<keyword evidence="4" id="KW-0808">Transferase</keyword>
<dbReference type="GO" id="GO:0008168">
    <property type="term" value="F:methyltransferase activity"/>
    <property type="evidence" value="ECO:0007669"/>
    <property type="project" value="UniProtKB-KW"/>
</dbReference>
<evidence type="ECO:0000256" key="1">
    <source>
        <dbReference type="SAM" id="MobiDB-lite"/>
    </source>
</evidence>
<evidence type="ECO:0000313" key="5">
    <source>
        <dbReference type="Proteomes" id="UP001500945"/>
    </source>
</evidence>
<protein>
    <submittedName>
        <fullName evidence="4">Class I SAM-dependent methyltransferase</fullName>
    </submittedName>
</protein>